<dbReference type="RefSeq" id="WP_208875488.1">
    <property type="nucleotide sequence ID" value="NZ_CP031320.1"/>
</dbReference>
<dbReference type="EMBL" id="CP031320">
    <property type="protein sequence ID" value="AXK31744.1"/>
    <property type="molecule type" value="Genomic_DNA"/>
</dbReference>
<dbReference type="EC" id="1.5.1.38" evidence="5"/>
<dbReference type="Proteomes" id="UP000254425">
    <property type="component" value="Chromosome"/>
</dbReference>
<evidence type="ECO:0000313" key="6">
    <source>
        <dbReference type="Proteomes" id="UP000254425"/>
    </source>
</evidence>
<evidence type="ECO:0000259" key="4">
    <source>
        <dbReference type="Pfam" id="PF03358"/>
    </source>
</evidence>
<organism evidence="5 6">
    <name type="scientific">Streptomyces armeniacus</name>
    <dbReference type="NCBI Taxonomy" id="83291"/>
    <lineage>
        <taxon>Bacteria</taxon>
        <taxon>Bacillati</taxon>
        <taxon>Actinomycetota</taxon>
        <taxon>Actinomycetes</taxon>
        <taxon>Kitasatosporales</taxon>
        <taxon>Streptomycetaceae</taxon>
        <taxon>Streptomyces</taxon>
    </lineage>
</organism>
<dbReference type="Pfam" id="PF03358">
    <property type="entry name" value="FMN_red"/>
    <property type="match status" value="1"/>
</dbReference>
<keyword evidence="3 5" id="KW-0560">Oxidoreductase</keyword>
<evidence type="ECO:0000256" key="3">
    <source>
        <dbReference type="ARBA" id="ARBA00023002"/>
    </source>
</evidence>
<dbReference type="SUPFAM" id="SSF52218">
    <property type="entry name" value="Flavoproteins"/>
    <property type="match status" value="1"/>
</dbReference>
<keyword evidence="6" id="KW-1185">Reference proteome</keyword>
<evidence type="ECO:0000256" key="2">
    <source>
        <dbReference type="ARBA" id="ARBA00022643"/>
    </source>
</evidence>
<accession>A0A345XJC8</accession>
<dbReference type="GO" id="GO:0052873">
    <property type="term" value="F:FMN reductase (NADPH) activity"/>
    <property type="evidence" value="ECO:0007669"/>
    <property type="project" value="UniProtKB-EC"/>
</dbReference>
<dbReference type="AlphaFoldDB" id="A0A345XJC8"/>
<dbReference type="InterPro" id="IPR051814">
    <property type="entry name" value="NAD(P)H-dep_FMN_reductase"/>
</dbReference>
<proteinExistence type="predicted"/>
<evidence type="ECO:0000256" key="1">
    <source>
        <dbReference type="ARBA" id="ARBA00022630"/>
    </source>
</evidence>
<dbReference type="PANTHER" id="PTHR43408">
    <property type="entry name" value="FMN REDUCTASE (NADPH)"/>
    <property type="match status" value="1"/>
</dbReference>
<dbReference type="PANTHER" id="PTHR43408:SF1">
    <property type="entry name" value="FMN REDUCTASE (NADPH)"/>
    <property type="match status" value="1"/>
</dbReference>
<dbReference type="InterPro" id="IPR020048">
    <property type="entry name" value="NADPH-dep_FMN_reduc_SsuE"/>
</dbReference>
<dbReference type="KEGG" id="sarm:DVA86_02850"/>
<dbReference type="GO" id="GO:0046306">
    <property type="term" value="P:alkanesulfonate catabolic process"/>
    <property type="evidence" value="ECO:0007669"/>
    <property type="project" value="InterPro"/>
</dbReference>
<dbReference type="InterPro" id="IPR029039">
    <property type="entry name" value="Flavoprotein-like_sf"/>
</dbReference>
<name>A0A345XJC8_9ACTN</name>
<dbReference type="InterPro" id="IPR005025">
    <property type="entry name" value="FMN_Rdtase-like_dom"/>
</dbReference>
<gene>
    <name evidence="5" type="primary">ssuE</name>
    <name evidence="5" type="ORF">DVA86_02850</name>
</gene>
<reference evidence="5 6" key="1">
    <citation type="submission" date="2018-07" db="EMBL/GenBank/DDBJ databases">
        <title>Draft genome of the type strain Streptomyces armeniacus ATCC 15676.</title>
        <authorList>
            <person name="Labana P."/>
            <person name="Gosse J.T."/>
            <person name="Boddy C.N."/>
        </authorList>
    </citation>
    <scope>NUCLEOTIDE SEQUENCE [LARGE SCALE GENOMIC DNA]</scope>
    <source>
        <strain evidence="5 6">ATCC 15676</strain>
    </source>
</reference>
<dbReference type="NCBIfam" id="TIGR03567">
    <property type="entry name" value="FMN_reduc_SsuE"/>
    <property type="match status" value="1"/>
</dbReference>
<protein>
    <submittedName>
        <fullName evidence="5">FMN reductase (NADPH)</fullName>
        <ecNumber evidence="5">1.5.1.38</ecNumber>
    </submittedName>
</protein>
<keyword evidence="2" id="KW-0288">FMN</keyword>
<keyword evidence="1" id="KW-0285">Flavoprotein</keyword>
<feature type="domain" description="NADPH-dependent FMN reductase-like" evidence="4">
    <location>
        <begin position="3"/>
        <end position="143"/>
    </location>
</feature>
<sequence length="183" mass="18764">MTSLLAVSGSPSPLSRTALVAGHALERLSAGGFDAAHLAVRDLPAAELLAGRAEAPELRSALDRVAAADGLIVASPVYKASYTGLLKGFLDLLPQAGLAGKTVLPLVTGGSLAHVLAIDYALRPVLSALRARHVVNGCYLLDSSIQRGPDGQVALAPEAELRLFEGVEEFVASLPAAPVVSRA</sequence>
<dbReference type="Gene3D" id="3.40.50.360">
    <property type="match status" value="1"/>
</dbReference>
<evidence type="ECO:0000313" key="5">
    <source>
        <dbReference type="EMBL" id="AXK31744.1"/>
    </source>
</evidence>